<proteinExistence type="predicted"/>
<gene>
    <name evidence="2" type="ORF">SAMN05443507_10587</name>
</gene>
<dbReference type="PANTHER" id="PTHR40459:SF1">
    <property type="entry name" value="CONSERVED HYPOTHETICAL ALANINE AND LEUCINE RICH PROTEIN"/>
    <property type="match status" value="1"/>
</dbReference>
<dbReference type="AlphaFoldDB" id="A0A1M6N5M2"/>
<dbReference type="OrthoDB" id="9810755at2"/>
<dbReference type="SUPFAM" id="SSF51735">
    <property type="entry name" value="NAD(P)-binding Rossmann-fold domains"/>
    <property type="match status" value="1"/>
</dbReference>
<name>A0A1M6N5M2_9BACL</name>
<evidence type="ECO:0000259" key="1">
    <source>
        <dbReference type="Pfam" id="PF10728"/>
    </source>
</evidence>
<reference evidence="3" key="1">
    <citation type="submission" date="2016-11" db="EMBL/GenBank/DDBJ databases">
        <authorList>
            <person name="Varghese N."/>
            <person name="Submissions S."/>
        </authorList>
    </citation>
    <scope>NUCLEOTIDE SEQUENCE [LARGE SCALE GENOMIC DNA]</scope>
    <source>
        <strain evidence="3">USBA-503</strain>
    </source>
</reference>
<dbReference type="SUPFAM" id="SSF48179">
    <property type="entry name" value="6-phosphogluconate dehydrogenase C-terminal domain-like"/>
    <property type="match status" value="1"/>
</dbReference>
<dbReference type="InterPro" id="IPR037108">
    <property type="entry name" value="TM1727-like_C_sf"/>
</dbReference>
<dbReference type="InterPro" id="IPR018931">
    <property type="entry name" value="DUF2520"/>
</dbReference>
<evidence type="ECO:0000313" key="3">
    <source>
        <dbReference type="Proteomes" id="UP000184016"/>
    </source>
</evidence>
<dbReference type="STRING" id="1830138.SAMN05443507_10587"/>
<accession>A0A1M6N5M2</accession>
<dbReference type="Gene3D" id="3.40.50.720">
    <property type="entry name" value="NAD(P)-binding Rossmann-like Domain"/>
    <property type="match status" value="1"/>
</dbReference>
<feature type="domain" description="DUF2520" evidence="1">
    <location>
        <begin position="143"/>
        <end position="262"/>
    </location>
</feature>
<dbReference type="PANTHER" id="PTHR40459">
    <property type="entry name" value="CONSERVED HYPOTHETICAL ALANINE AND LEUCINE RICH PROTEIN"/>
    <property type="match status" value="1"/>
</dbReference>
<keyword evidence="3" id="KW-1185">Reference proteome</keyword>
<dbReference type="RefSeq" id="WP_072873329.1">
    <property type="nucleotide sequence ID" value="NZ_FRAF01000005.1"/>
</dbReference>
<sequence length="303" mass="33944">MRWLLLGSGQAAAAVTRWFLQIGESVVMVVISSEKSQSAIRYAERFPNIEQLSWEHLPYRLQDAAIDGVIFCTPDTEIAPTAERFVHEIEKISKFPQVAWQLSGALSSQQLNPLKRFSISVASVHPLAALTWQLPDQWVRGMYFALEGESLACEWAQILVGKAEGHTIHLAESDKVRYHAAAVLASNALVALADAVATIQPTQYGIAPFLPIMRQTLESVAKLGTHDALTGPVVRKDFATIEKHYNALQAFPILQSCYAQLSLWMAEMADADHSTNVRKIQLQRIFVDELSHDRKKRNRDREK</sequence>
<evidence type="ECO:0000313" key="2">
    <source>
        <dbReference type="EMBL" id="SHJ90916.1"/>
    </source>
</evidence>
<dbReference type="EMBL" id="FRAF01000005">
    <property type="protein sequence ID" value="SHJ90916.1"/>
    <property type="molecule type" value="Genomic_DNA"/>
</dbReference>
<organism evidence="2 3">
    <name type="scientific">Alicyclobacillus tolerans</name>
    <dbReference type="NCBI Taxonomy" id="90970"/>
    <lineage>
        <taxon>Bacteria</taxon>
        <taxon>Bacillati</taxon>
        <taxon>Bacillota</taxon>
        <taxon>Bacilli</taxon>
        <taxon>Bacillales</taxon>
        <taxon>Alicyclobacillaceae</taxon>
        <taxon>Alicyclobacillus</taxon>
    </lineage>
</organism>
<dbReference type="Pfam" id="PF10728">
    <property type="entry name" value="DUF2520"/>
    <property type="match status" value="1"/>
</dbReference>
<dbReference type="Proteomes" id="UP000184016">
    <property type="component" value="Unassembled WGS sequence"/>
</dbReference>
<dbReference type="Gene3D" id="1.10.1040.20">
    <property type="entry name" value="ProC-like, C-terminal domain"/>
    <property type="match status" value="1"/>
</dbReference>
<dbReference type="InterPro" id="IPR036291">
    <property type="entry name" value="NAD(P)-bd_dom_sf"/>
</dbReference>
<protein>
    <recommendedName>
        <fullName evidence="1">DUF2520 domain-containing protein</fullName>
    </recommendedName>
</protein>
<dbReference type="InterPro" id="IPR008927">
    <property type="entry name" value="6-PGluconate_DH-like_C_sf"/>
</dbReference>